<proteinExistence type="predicted"/>
<feature type="compositionally biased region" description="Low complexity" evidence="1">
    <location>
        <begin position="92"/>
        <end position="103"/>
    </location>
</feature>
<dbReference type="OrthoDB" id="539138at2759"/>
<name>A0A0D2MGN3_9CHLO</name>
<dbReference type="GeneID" id="25731268"/>
<evidence type="ECO:0000259" key="2">
    <source>
        <dbReference type="Pfam" id="PF14644"/>
    </source>
</evidence>
<feature type="domain" description="DUF4456" evidence="2">
    <location>
        <begin position="161"/>
        <end position="322"/>
    </location>
</feature>
<feature type="region of interest" description="Disordered" evidence="1">
    <location>
        <begin position="324"/>
        <end position="360"/>
    </location>
</feature>
<dbReference type="EMBL" id="KK104260">
    <property type="protein sequence ID" value="KIY94190.1"/>
    <property type="molecule type" value="Genomic_DNA"/>
</dbReference>
<evidence type="ECO:0000313" key="4">
    <source>
        <dbReference type="Proteomes" id="UP000054498"/>
    </source>
</evidence>
<dbReference type="KEGG" id="mng:MNEG_13772"/>
<feature type="region of interest" description="Disordered" evidence="1">
    <location>
        <begin position="40"/>
        <end position="132"/>
    </location>
</feature>
<reference evidence="3 4" key="1">
    <citation type="journal article" date="2013" name="BMC Genomics">
        <title>Reconstruction of the lipid metabolism for the microalga Monoraphidium neglectum from its genome sequence reveals characteristics suitable for biofuel production.</title>
        <authorList>
            <person name="Bogen C."/>
            <person name="Al-Dilaimi A."/>
            <person name="Albersmeier A."/>
            <person name="Wichmann J."/>
            <person name="Grundmann M."/>
            <person name="Rupp O."/>
            <person name="Lauersen K.J."/>
            <person name="Blifernez-Klassen O."/>
            <person name="Kalinowski J."/>
            <person name="Goesmann A."/>
            <person name="Mussgnug J.H."/>
            <person name="Kruse O."/>
        </authorList>
    </citation>
    <scope>NUCLEOTIDE SEQUENCE [LARGE SCALE GENOMIC DNA]</scope>
    <source>
        <strain evidence="3 4">SAG 48.87</strain>
    </source>
</reference>
<dbReference type="Proteomes" id="UP000054498">
    <property type="component" value="Unassembled WGS sequence"/>
</dbReference>
<dbReference type="STRING" id="145388.A0A0D2MGN3"/>
<sequence length="502" mass="50702">MLQAADALRVLLLRQAQALQQLSSTGLRASAVDTSLASLGQLGGQSPAGQGQPQQQQPLQQPGLSSSGGAASSTSGARSPSPPPGGAKKGAKPAPGGKRPGSSEASERRPSAPGGRGKRVSGDADARDGGGFAAGQLGQSAAPSLFSDIAGVINGCTAVVQEAAGAYYASKDPSRPIRYPSRIPATLDALLASTGEVLGALRRQLADHVEAGARQLRLQVIRANRLLERLPAAACGALALHLRDLTDSEHADLARALDADRAASVRSLEIHKRSLHPEMLNPGRRSDLDALRSRETERQEAAARLTARAAGEAAALVARQAPALRGAARRGAPSSSKGPAPAGAKPGSPTGTTKAAAKAAADAATPGGAAAPSGVAALASGESQAAGRPFTTGTWLLSAGQLDLRSLGWPDAPAAAGAPGAAAGGAPSLAAAGEAAADCEVTAVDTPCHRACVRAYVAAIRKFEGHMAGVVASHRARVGAWAEHERRWAEVWVRMIDELDTI</sequence>
<dbReference type="InterPro" id="IPR027914">
    <property type="entry name" value="DUF4456"/>
</dbReference>
<accession>A0A0D2MGN3</accession>
<evidence type="ECO:0000256" key="1">
    <source>
        <dbReference type="SAM" id="MobiDB-lite"/>
    </source>
</evidence>
<keyword evidence="4" id="KW-1185">Reference proteome</keyword>
<protein>
    <recommendedName>
        <fullName evidence="2">DUF4456 domain-containing protein</fullName>
    </recommendedName>
</protein>
<organism evidence="3 4">
    <name type="scientific">Monoraphidium neglectum</name>
    <dbReference type="NCBI Taxonomy" id="145388"/>
    <lineage>
        <taxon>Eukaryota</taxon>
        <taxon>Viridiplantae</taxon>
        <taxon>Chlorophyta</taxon>
        <taxon>core chlorophytes</taxon>
        <taxon>Chlorophyceae</taxon>
        <taxon>CS clade</taxon>
        <taxon>Sphaeropleales</taxon>
        <taxon>Selenastraceae</taxon>
        <taxon>Monoraphidium</taxon>
    </lineage>
</organism>
<feature type="compositionally biased region" description="Low complexity" evidence="1">
    <location>
        <begin position="40"/>
        <end position="79"/>
    </location>
</feature>
<dbReference type="RefSeq" id="XP_013893210.1">
    <property type="nucleotide sequence ID" value="XM_014037756.1"/>
</dbReference>
<gene>
    <name evidence="3" type="ORF">MNEG_13772</name>
</gene>
<dbReference type="Pfam" id="PF14644">
    <property type="entry name" value="DUF4456"/>
    <property type="match status" value="1"/>
</dbReference>
<dbReference type="AlphaFoldDB" id="A0A0D2MGN3"/>
<evidence type="ECO:0000313" key="3">
    <source>
        <dbReference type="EMBL" id="KIY94190.1"/>
    </source>
</evidence>